<dbReference type="Gene3D" id="3.40.1090.10">
    <property type="entry name" value="Cytosolic phospholipase A2 catalytic domain"/>
    <property type="match status" value="1"/>
</dbReference>
<dbReference type="Pfam" id="PF19143">
    <property type="entry name" value="Omp85_2"/>
    <property type="match status" value="1"/>
</dbReference>
<feature type="short sequence motif" description="DGA/G" evidence="4">
    <location>
        <begin position="195"/>
        <end position="197"/>
    </location>
</feature>
<dbReference type="PANTHER" id="PTHR14226">
    <property type="entry name" value="NEUROPATHY TARGET ESTERASE/SWISS CHEESE D.MELANOGASTER"/>
    <property type="match status" value="1"/>
</dbReference>
<dbReference type="InterPro" id="IPR002641">
    <property type="entry name" value="PNPLA_dom"/>
</dbReference>
<dbReference type="EMBL" id="BMGM01000005">
    <property type="protein sequence ID" value="GGE34138.1"/>
    <property type="molecule type" value="Genomic_DNA"/>
</dbReference>
<keyword evidence="7" id="KW-1185">Reference proteome</keyword>
<evidence type="ECO:0000256" key="2">
    <source>
        <dbReference type="ARBA" id="ARBA00022963"/>
    </source>
</evidence>
<proteinExistence type="predicted"/>
<keyword evidence="1 4" id="KW-0378">Hydrolase</keyword>
<dbReference type="PROSITE" id="PS51635">
    <property type="entry name" value="PNPLA"/>
    <property type="match status" value="1"/>
</dbReference>
<dbReference type="InterPro" id="IPR016035">
    <property type="entry name" value="Acyl_Trfase/lysoPLipase"/>
</dbReference>
<name>A0ABQ1SIB1_9FLAO</name>
<keyword evidence="3 4" id="KW-0443">Lipid metabolism</keyword>
<dbReference type="Pfam" id="PF01734">
    <property type="entry name" value="Patatin"/>
    <property type="match status" value="1"/>
</dbReference>
<feature type="domain" description="PNPLA" evidence="5">
    <location>
        <begin position="19"/>
        <end position="208"/>
    </location>
</feature>
<feature type="short sequence motif" description="GXSXG" evidence="4">
    <location>
        <begin position="50"/>
        <end position="54"/>
    </location>
</feature>
<feature type="active site" description="Proton acceptor" evidence="4">
    <location>
        <position position="195"/>
    </location>
</feature>
<dbReference type="InterPro" id="IPR043864">
    <property type="entry name" value="Omp85-like_dom"/>
</dbReference>
<dbReference type="SUPFAM" id="SSF52151">
    <property type="entry name" value="FabD/lysophospholipase-like"/>
    <property type="match status" value="1"/>
</dbReference>
<dbReference type="Proteomes" id="UP000599179">
    <property type="component" value="Unassembled WGS sequence"/>
</dbReference>
<evidence type="ECO:0000259" key="5">
    <source>
        <dbReference type="PROSITE" id="PS51635"/>
    </source>
</evidence>
<dbReference type="Gene3D" id="3.10.20.310">
    <property type="entry name" value="membrane protein fhac"/>
    <property type="match status" value="1"/>
</dbReference>
<keyword evidence="2 4" id="KW-0442">Lipid degradation</keyword>
<organism evidence="6 7">
    <name type="scientific">Psychroflexus planctonicus</name>
    <dbReference type="NCBI Taxonomy" id="1526575"/>
    <lineage>
        <taxon>Bacteria</taxon>
        <taxon>Pseudomonadati</taxon>
        <taxon>Bacteroidota</taxon>
        <taxon>Flavobacteriia</taxon>
        <taxon>Flavobacteriales</taxon>
        <taxon>Flavobacteriaceae</taxon>
        <taxon>Psychroflexus</taxon>
    </lineage>
</organism>
<evidence type="ECO:0000313" key="7">
    <source>
        <dbReference type="Proteomes" id="UP000599179"/>
    </source>
</evidence>
<sequence length="739" mass="84007">MYSQQDSLSLKNEEIKVGVVLSGGGAKGLAHIGALQIIEEAGIEIDYIAGTSMGAIIGGLYAAGYSPKQLDSIFYATKFNSLISDEIPREAKTFFEREEDEKYALSLNFDDYKIRIPSGLSKGQNVYNFLAQLTAHVETDTFKELNTPFFCMATNLETGAEIIIDKGSLPLAISASGAIPSVFRPILVNGKLLTDGGVSNNFPVEELINRGANHIIGVDVQDSLYSRERLKSGLEVMTQVTNFNTIKAMKNKRGLVDVFIRPDIQNFSVLDFDKGDQIIENGRIAAKYHIDELKKIALQQKNQEQEVKRDERIQPKDSLVVNEIEIKGNKAYPRNYIRGKLQIKINEKTAYADFNNGLNNLSATQNFDRIHYRLDKQTEHSYKLILEVTESEEKRLLRFGAHYDDLYKSALLLNYTEKRLLFNNDILSLDLMLGDNFRYNLNYFIDKGTYWSVGFRSRFNRFENSVDFSFVQDVIGNQFEDFNVNQIQLLNQDYTNQLYVETPLFKDFKFGLGMEQKLLRAKTETILANQTQDNEEPETIIEEFNLLSTYSYLEFDSLDHKYYPTRGFYFFGDLHVYLTSLLDSESISQFSIAKGEAAYVQPISERVSLKIGSEIGFRIGNEALGGLNFFLGGFGNSPINNFRPFYGYDFISLSGNSYIKSGLDLFYNFYRKHHLILSANYANIGNDLFESGNWFSTPDFTGYALGYGLETIIGPIDLKYSYSPEVNSSIWFISLGHRF</sequence>
<evidence type="ECO:0000256" key="4">
    <source>
        <dbReference type="PROSITE-ProRule" id="PRU01161"/>
    </source>
</evidence>
<evidence type="ECO:0000256" key="3">
    <source>
        <dbReference type="ARBA" id="ARBA00023098"/>
    </source>
</evidence>
<protein>
    <submittedName>
        <fullName evidence="6">Patatin</fullName>
    </submittedName>
</protein>
<comment type="caution">
    <text evidence="6">The sequence shown here is derived from an EMBL/GenBank/DDBJ whole genome shotgun (WGS) entry which is preliminary data.</text>
</comment>
<gene>
    <name evidence="6" type="ORF">GCM10010832_12850</name>
</gene>
<feature type="active site" description="Nucleophile" evidence="4">
    <location>
        <position position="52"/>
    </location>
</feature>
<dbReference type="PANTHER" id="PTHR14226:SF76">
    <property type="entry name" value="NTE FAMILY PROTEIN RSSA"/>
    <property type="match status" value="1"/>
</dbReference>
<evidence type="ECO:0000256" key="1">
    <source>
        <dbReference type="ARBA" id="ARBA00022801"/>
    </source>
</evidence>
<reference evidence="7" key="1">
    <citation type="journal article" date="2019" name="Int. J. Syst. Evol. Microbiol.">
        <title>The Global Catalogue of Microorganisms (GCM) 10K type strain sequencing project: providing services to taxonomists for standard genome sequencing and annotation.</title>
        <authorList>
            <consortium name="The Broad Institute Genomics Platform"/>
            <consortium name="The Broad Institute Genome Sequencing Center for Infectious Disease"/>
            <person name="Wu L."/>
            <person name="Ma J."/>
        </authorList>
    </citation>
    <scope>NUCLEOTIDE SEQUENCE [LARGE SCALE GENOMIC DNA]</scope>
    <source>
        <strain evidence="7">CGMCC 1.12931</strain>
    </source>
</reference>
<dbReference type="Gene3D" id="2.40.160.50">
    <property type="entry name" value="membrane protein fhac: a member of the omp85/tpsb transporter family"/>
    <property type="match status" value="1"/>
</dbReference>
<feature type="short sequence motif" description="GXGXXG" evidence="4">
    <location>
        <begin position="23"/>
        <end position="28"/>
    </location>
</feature>
<dbReference type="InterPro" id="IPR050301">
    <property type="entry name" value="NTE"/>
</dbReference>
<accession>A0ABQ1SIB1</accession>
<evidence type="ECO:0000313" key="6">
    <source>
        <dbReference type="EMBL" id="GGE34138.1"/>
    </source>
</evidence>
<dbReference type="CDD" id="cd07205">
    <property type="entry name" value="Pat_PNPLA6_PNPLA7_NTE1_like"/>
    <property type="match status" value="1"/>
</dbReference>